<feature type="transmembrane region" description="Helical" evidence="1">
    <location>
        <begin position="65"/>
        <end position="88"/>
    </location>
</feature>
<protein>
    <submittedName>
        <fullName evidence="2">Uncharacterized protein</fullName>
    </submittedName>
</protein>
<dbReference type="EMBL" id="VSWD01000013">
    <property type="protein sequence ID" value="KAK3084123.1"/>
    <property type="molecule type" value="Genomic_DNA"/>
</dbReference>
<sequence>YEPCSCEFADNINRWCDASVVEKIEKELPQRLENLTKALQLETRNLTSAKLKKISAADPRPSAKAVGAVGAILLTIFFGGMLAMDYVFLSGLAKSVFKACCIVLQALSNKIRGTGPN</sequence>
<feature type="non-terminal residue" evidence="2">
    <location>
        <position position="1"/>
    </location>
</feature>
<organism evidence="2 3">
    <name type="scientific">Pinctada imbricata</name>
    <name type="common">Atlantic pearl-oyster</name>
    <name type="synonym">Pinctada martensii</name>
    <dbReference type="NCBI Taxonomy" id="66713"/>
    <lineage>
        <taxon>Eukaryota</taxon>
        <taxon>Metazoa</taxon>
        <taxon>Spiralia</taxon>
        <taxon>Lophotrochozoa</taxon>
        <taxon>Mollusca</taxon>
        <taxon>Bivalvia</taxon>
        <taxon>Autobranchia</taxon>
        <taxon>Pteriomorphia</taxon>
        <taxon>Pterioida</taxon>
        <taxon>Pterioidea</taxon>
        <taxon>Pteriidae</taxon>
        <taxon>Pinctada</taxon>
    </lineage>
</organism>
<keyword evidence="1" id="KW-0472">Membrane</keyword>
<reference evidence="2" key="1">
    <citation type="submission" date="2019-08" db="EMBL/GenBank/DDBJ databases">
        <title>The improved chromosome-level genome for the pearl oyster Pinctada fucata martensii using PacBio sequencing and Hi-C.</title>
        <authorList>
            <person name="Zheng Z."/>
        </authorList>
    </citation>
    <scope>NUCLEOTIDE SEQUENCE</scope>
    <source>
        <strain evidence="2">ZZ-2019</strain>
        <tissue evidence="2">Adductor muscle</tissue>
    </source>
</reference>
<evidence type="ECO:0000313" key="3">
    <source>
        <dbReference type="Proteomes" id="UP001186944"/>
    </source>
</evidence>
<evidence type="ECO:0000313" key="2">
    <source>
        <dbReference type="EMBL" id="KAK3084123.1"/>
    </source>
</evidence>
<keyword evidence="1" id="KW-0812">Transmembrane</keyword>
<gene>
    <name evidence="2" type="ORF">FSP39_008516</name>
</gene>
<proteinExistence type="predicted"/>
<comment type="caution">
    <text evidence="2">The sequence shown here is derived from an EMBL/GenBank/DDBJ whole genome shotgun (WGS) entry which is preliminary data.</text>
</comment>
<keyword evidence="3" id="KW-1185">Reference proteome</keyword>
<name>A0AA88XGK7_PINIB</name>
<accession>A0AA88XGK7</accession>
<evidence type="ECO:0000256" key="1">
    <source>
        <dbReference type="SAM" id="Phobius"/>
    </source>
</evidence>
<dbReference type="AlphaFoldDB" id="A0AA88XGK7"/>
<dbReference type="Proteomes" id="UP001186944">
    <property type="component" value="Unassembled WGS sequence"/>
</dbReference>
<keyword evidence="1" id="KW-1133">Transmembrane helix</keyword>